<dbReference type="SUPFAM" id="SSF46689">
    <property type="entry name" value="Homeodomain-like"/>
    <property type="match status" value="1"/>
</dbReference>
<dbReference type="InterPro" id="IPR001647">
    <property type="entry name" value="HTH_TetR"/>
</dbReference>
<proteinExistence type="predicted"/>
<reference evidence="4 5" key="1">
    <citation type="submission" date="2019-07" db="EMBL/GenBank/DDBJ databases">
        <title>Genome sequencing for Formosa sp. PS13.</title>
        <authorList>
            <person name="Park S.-J."/>
        </authorList>
    </citation>
    <scope>NUCLEOTIDE SEQUENCE [LARGE SCALE GENOMIC DNA]</scope>
    <source>
        <strain evidence="4 5">PS13</strain>
    </source>
</reference>
<evidence type="ECO:0000313" key="4">
    <source>
        <dbReference type="EMBL" id="QDO94937.1"/>
    </source>
</evidence>
<feature type="domain" description="HTH tetR-type" evidence="3">
    <location>
        <begin position="24"/>
        <end position="84"/>
    </location>
</feature>
<evidence type="ECO:0000259" key="3">
    <source>
        <dbReference type="PROSITE" id="PS50977"/>
    </source>
</evidence>
<dbReference type="OrthoDB" id="649282at2"/>
<dbReference type="RefSeq" id="WP_143381813.1">
    <property type="nucleotide sequence ID" value="NZ_CP041637.1"/>
</dbReference>
<evidence type="ECO:0000256" key="1">
    <source>
        <dbReference type="ARBA" id="ARBA00023125"/>
    </source>
</evidence>
<dbReference type="Pfam" id="PF00440">
    <property type="entry name" value="TetR_N"/>
    <property type="match status" value="1"/>
</dbReference>
<gene>
    <name evidence="4" type="ORF">FNB79_13485</name>
</gene>
<dbReference type="AlphaFoldDB" id="A0A516GTU4"/>
<evidence type="ECO:0000313" key="5">
    <source>
        <dbReference type="Proteomes" id="UP000319209"/>
    </source>
</evidence>
<name>A0A516GTU4_9FLAO</name>
<dbReference type="GO" id="GO:0003677">
    <property type="term" value="F:DNA binding"/>
    <property type="evidence" value="ECO:0007669"/>
    <property type="project" value="UniProtKB-UniRule"/>
</dbReference>
<dbReference type="KEGG" id="fop:FNB79_13485"/>
<protein>
    <submittedName>
        <fullName evidence="4">TetR/AcrR family transcriptional regulator</fullName>
    </submittedName>
</protein>
<accession>A0A516GTU4</accession>
<feature type="DNA-binding region" description="H-T-H motif" evidence="2">
    <location>
        <begin position="47"/>
        <end position="66"/>
    </location>
</feature>
<sequence length="226" mass="26292">MIDLLSTFQIEIPKGIYLKDPESSALGKRIIESSIVLINEYGFEDFNFKKLGEVIQSNESSIYRYFESKHKLLVYLTSWYWSWIECQLIIETYSNNDAKDKLKKAIHVVTRTAELDHKYGHIDEVFLNKIIIHENSKSYLTKNVDSDNKDGAFMPYKRVIQRLSEIISEYDKHYSYALSLASTIVEGALHQHFIKDHFKSITNCDDNNSPSDFYIDLTLKTLVNGK</sequence>
<dbReference type="Gene3D" id="1.10.357.10">
    <property type="entry name" value="Tetracycline Repressor, domain 2"/>
    <property type="match status" value="1"/>
</dbReference>
<dbReference type="Proteomes" id="UP000319209">
    <property type="component" value="Chromosome"/>
</dbReference>
<keyword evidence="5" id="KW-1185">Reference proteome</keyword>
<keyword evidence="1 2" id="KW-0238">DNA-binding</keyword>
<organism evidence="4 5">
    <name type="scientific">Formosa sediminum</name>
    <dbReference type="NCBI Taxonomy" id="2594004"/>
    <lineage>
        <taxon>Bacteria</taxon>
        <taxon>Pseudomonadati</taxon>
        <taxon>Bacteroidota</taxon>
        <taxon>Flavobacteriia</taxon>
        <taxon>Flavobacteriales</taxon>
        <taxon>Flavobacteriaceae</taxon>
        <taxon>Formosa</taxon>
    </lineage>
</organism>
<dbReference type="EMBL" id="CP041637">
    <property type="protein sequence ID" value="QDO94937.1"/>
    <property type="molecule type" value="Genomic_DNA"/>
</dbReference>
<dbReference type="PROSITE" id="PS50977">
    <property type="entry name" value="HTH_TETR_2"/>
    <property type="match status" value="1"/>
</dbReference>
<evidence type="ECO:0000256" key="2">
    <source>
        <dbReference type="PROSITE-ProRule" id="PRU00335"/>
    </source>
</evidence>
<dbReference type="InterPro" id="IPR009057">
    <property type="entry name" value="Homeodomain-like_sf"/>
</dbReference>